<gene>
    <name evidence="3" type="ORF">DCAR_0519130</name>
</gene>
<dbReference type="InterPro" id="IPR036514">
    <property type="entry name" value="SGNH_hydro_sf"/>
</dbReference>
<organism evidence="3 4">
    <name type="scientific">Daucus carota subsp. sativus</name>
    <name type="common">Carrot</name>
    <dbReference type="NCBI Taxonomy" id="79200"/>
    <lineage>
        <taxon>Eukaryota</taxon>
        <taxon>Viridiplantae</taxon>
        <taxon>Streptophyta</taxon>
        <taxon>Embryophyta</taxon>
        <taxon>Tracheophyta</taxon>
        <taxon>Spermatophyta</taxon>
        <taxon>Magnoliopsida</taxon>
        <taxon>eudicotyledons</taxon>
        <taxon>Gunneridae</taxon>
        <taxon>Pentapetalae</taxon>
        <taxon>asterids</taxon>
        <taxon>campanulids</taxon>
        <taxon>Apiales</taxon>
        <taxon>Apiaceae</taxon>
        <taxon>Apioideae</taxon>
        <taxon>Scandiceae</taxon>
        <taxon>Daucinae</taxon>
        <taxon>Daucus</taxon>
        <taxon>Daucus sect. Daucus</taxon>
    </lineage>
</organism>
<dbReference type="Gene3D" id="3.40.50.1110">
    <property type="entry name" value="SGNH hydrolase"/>
    <property type="match status" value="1"/>
</dbReference>
<dbReference type="GO" id="GO:0016788">
    <property type="term" value="F:hydrolase activity, acting on ester bonds"/>
    <property type="evidence" value="ECO:0007669"/>
    <property type="project" value="InterPro"/>
</dbReference>
<keyword evidence="2" id="KW-1133">Transmembrane helix</keyword>
<dbReference type="InterPro" id="IPR050592">
    <property type="entry name" value="GDSL_lipolytic_enzyme"/>
</dbReference>
<feature type="transmembrane region" description="Helical" evidence="2">
    <location>
        <begin position="12"/>
        <end position="38"/>
    </location>
</feature>
<keyword evidence="4" id="KW-1185">Reference proteome</keyword>
<evidence type="ECO:0000313" key="4">
    <source>
        <dbReference type="Proteomes" id="UP000077755"/>
    </source>
</evidence>
<dbReference type="Pfam" id="PF00657">
    <property type="entry name" value="Lipase_GDSL"/>
    <property type="match status" value="1"/>
</dbReference>
<dbReference type="InterPro" id="IPR001087">
    <property type="entry name" value="GDSL"/>
</dbReference>
<dbReference type="AlphaFoldDB" id="A0AAF0X1P6"/>
<protein>
    <recommendedName>
        <fullName evidence="5">SGNH hydrolase-type esterase domain-containing protein</fullName>
    </recommendedName>
</protein>
<proteinExistence type="inferred from homology"/>
<dbReference type="GO" id="GO:0005576">
    <property type="term" value="C:extracellular region"/>
    <property type="evidence" value="ECO:0007669"/>
    <property type="project" value="TreeGrafter"/>
</dbReference>
<evidence type="ECO:0000256" key="2">
    <source>
        <dbReference type="SAM" id="Phobius"/>
    </source>
</evidence>
<dbReference type="EMBL" id="CP093347">
    <property type="protein sequence ID" value="WOG99774.1"/>
    <property type="molecule type" value="Genomic_DNA"/>
</dbReference>
<name>A0AAF0X1P6_DAUCS</name>
<evidence type="ECO:0008006" key="5">
    <source>
        <dbReference type="Google" id="ProtNLM"/>
    </source>
</evidence>
<dbReference type="Proteomes" id="UP000077755">
    <property type="component" value="Chromosome 5"/>
</dbReference>
<dbReference type="PANTHER" id="PTHR45642">
    <property type="entry name" value="GDSL ESTERASE/LIPASE EXL3"/>
    <property type="match status" value="1"/>
</dbReference>
<evidence type="ECO:0000313" key="3">
    <source>
        <dbReference type="EMBL" id="WOG99774.1"/>
    </source>
</evidence>
<reference evidence="3" key="2">
    <citation type="submission" date="2022-03" db="EMBL/GenBank/DDBJ databases">
        <title>Draft title - Genomic analysis of global carrot germplasm unveils the trajectory of domestication and the origin of high carotenoid orange carrot.</title>
        <authorList>
            <person name="Iorizzo M."/>
            <person name="Ellison S."/>
            <person name="Senalik D."/>
            <person name="Macko-Podgorni A."/>
            <person name="Grzebelus D."/>
            <person name="Bostan H."/>
            <person name="Rolling W."/>
            <person name="Curaba J."/>
            <person name="Simon P."/>
        </authorList>
    </citation>
    <scope>NUCLEOTIDE SEQUENCE</scope>
    <source>
        <tissue evidence="3">Leaf</tissue>
    </source>
</reference>
<keyword evidence="2" id="KW-0812">Transmembrane</keyword>
<dbReference type="PANTHER" id="PTHR45642:SF95">
    <property type="entry name" value="GDSL-LIKE LIPASE_ACYLHYDROLASE FAMILY PROTEIN, EXPRESSED"/>
    <property type="match status" value="1"/>
</dbReference>
<accession>A0AAF0X1P6</accession>
<comment type="similarity">
    <text evidence="1">Belongs to the 'GDSL' lipolytic enzyme family.</text>
</comment>
<evidence type="ECO:0000256" key="1">
    <source>
        <dbReference type="ARBA" id="ARBA00008668"/>
    </source>
</evidence>
<reference evidence="3" key="1">
    <citation type="journal article" date="2016" name="Nat. Genet.">
        <title>A high-quality carrot genome assembly provides new insights into carotenoid accumulation and asterid genome evolution.</title>
        <authorList>
            <person name="Iorizzo M."/>
            <person name="Ellison S."/>
            <person name="Senalik D."/>
            <person name="Zeng P."/>
            <person name="Satapoomin P."/>
            <person name="Huang J."/>
            <person name="Bowman M."/>
            <person name="Iovene M."/>
            <person name="Sanseverino W."/>
            <person name="Cavagnaro P."/>
            <person name="Yildiz M."/>
            <person name="Macko-Podgorni A."/>
            <person name="Moranska E."/>
            <person name="Grzebelus E."/>
            <person name="Grzebelus D."/>
            <person name="Ashrafi H."/>
            <person name="Zheng Z."/>
            <person name="Cheng S."/>
            <person name="Spooner D."/>
            <person name="Van Deynze A."/>
            <person name="Simon P."/>
        </authorList>
    </citation>
    <scope>NUCLEOTIDE SEQUENCE</scope>
    <source>
        <tissue evidence="3">Leaf</tissue>
    </source>
</reference>
<sequence>MQKLLSEKPCTCLAFFYLNGNAPLVVYCCSILCCSLIMGSEATIKLPENVTVPGLIVFGDSIADQGNNNNLSSVMKCNFPPYGVDFTAAELGIKELVPAYLDPSLQMKDLSTGVSFASGGTGYDPQTSKLVSVVPLSDQLEMFKEYIGKLKASIGEENTTHVLNNNIFLLVAGSNDLANTYLH</sequence>
<keyword evidence="2" id="KW-0472">Membrane</keyword>